<comment type="caution">
    <text evidence="1">The sequence shown here is derived from an EMBL/GenBank/DDBJ whole genome shotgun (WGS) entry which is preliminary data.</text>
</comment>
<proteinExistence type="predicted"/>
<protein>
    <submittedName>
        <fullName evidence="1">Uncharacterized protein</fullName>
    </submittedName>
</protein>
<evidence type="ECO:0000313" key="2">
    <source>
        <dbReference type="Proteomes" id="UP000299102"/>
    </source>
</evidence>
<dbReference type="Proteomes" id="UP000299102">
    <property type="component" value="Unassembled WGS sequence"/>
</dbReference>
<dbReference type="AlphaFoldDB" id="A0A4C1X0Q8"/>
<reference evidence="1 2" key="1">
    <citation type="journal article" date="2019" name="Commun. Biol.">
        <title>The bagworm genome reveals a unique fibroin gene that provides high tensile strength.</title>
        <authorList>
            <person name="Kono N."/>
            <person name="Nakamura H."/>
            <person name="Ohtoshi R."/>
            <person name="Tomita M."/>
            <person name="Numata K."/>
            <person name="Arakawa K."/>
        </authorList>
    </citation>
    <scope>NUCLEOTIDE SEQUENCE [LARGE SCALE GENOMIC DNA]</scope>
</reference>
<accession>A0A4C1X0Q8</accession>
<sequence length="98" mass="11449">MKRVFYELKKMFHSYDINWRQNCIVLCGLRRVARAAARRTGRRRGDPTCFAVASVSIFKPAAVFYVVQLQPQHVTSTTRVARVVADDTISFIKYKRYF</sequence>
<evidence type="ECO:0000313" key="1">
    <source>
        <dbReference type="EMBL" id="GBP55885.1"/>
    </source>
</evidence>
<gene>
    <name evidence="1" type="ORF">EVAR_43675_1</name>
</gene>
<keyword evidence="2" id="KW-1185">Reference proteome</keyword>
<organism evidence="1 2">
    <name type="scientific">Eumeta variegata</name>
    <name type="common">Bagworm moth</name>
    <name type="synonym">Eumeta japonica</name>
    <dbReference type="NCBI Taxonomy" id="151549"/>
    <lineage>
        <taxon>Eukaryota</taxon>
        <taxon>Metazoa</taxon>
        <taxon>Ecdysozoa</taxon>
        <taxon>Arthropoda</taxon>
        <taxon>Hexapoda</taxon>
        <taxon>Insecta</taxon>
        <taxon>Pterygota</taxon>
        <taxon>Neoptera</taxon>
        <taxon>Endopterygota</taxon>
        <taxon>Lepidoptera</taxon>
        <taxon>Glossata</taxon>
        <taxon>Ditrysia</taxon>
        <taxon>Tineoidea</taxon>
        <taxon>Psychidae</taxon>
        <taxon>Oiketicinae</taxon>
        <taxon>Eumeta</taxon>
    </lineage>
</organism>
<name>A0A4C1X0Q8_EUMVA</name>
<dbReference type="EMBL" id="BGZK01000681">
    <property type="protein sequence ID" value="GBP55885.1"/>
    <property type="molecule type" value="Genomic_DNA"/>
</dbReference>